<dbReference type="EMBL" id="JBBKXZ010000001">
    <property type="protein sequence ID" value="MFD3393052.1"/>
    <property type="molecule type" value="Genomic_DNA"/>
</dbReference>
<dbReference type="InterPro" id="IPR003945">
    <property type="entry name" value="NU5C-like"/>
</dbReference>
<evidence type="ECO:0000256" key="2">
    <source>
        <dbReference type="ARBA" id="ARBA00022692"/>
    </source>
</evidence>
<sequence length="619" mass="68404">MPVPSIFLALLAIPWLSALAIAVIPKKIQVNTSIVLAGIFTYLAFKIGHIPEQIIAYPWFTLGGKSIEASFWINSSAQLLLLLVSVVALFVQIFSKSYLAKDPNIGRYYSYLHLFIGSMTLLVLTDQVYLFYGGWELVGACSYLLISFWHQKDSAIKAAKKAFLLNRIGDIALLLGLVGLSNFFGTTSFSNMHGTAPALIGIAIIIGGIGKSAQFPLMSWLPDAMEGPTPASALIHAATMVAAGVFVGIRIFPFVGEETHLFMGAIGAISLVSGAFFALFQNDIKKALAYSTISQLGLMWLGMGSGASLFHLYVHGIFKAGLFLTAGSVIHYLHNQQATHHHDAQSLTQMGGLRKQLPLSFAAYLIFGAGLIGIPLTSGFYSKENIAGYLWVSAQNSAFSSYYYVLLGALALGMALTATYICRQTYLIFLGQNRGGHIFEKVNTNWLQNIPISLLIFFSLFFWISVNPIDAHHSVFLSFFHIENYHIPSFWLAITAGTWAIGILATALTRHWIPAKNYQFAGFIWPKTYQFALWIGRKTHVFDVRVLDRLLVKLSELQVIIAHLSAWIDRHLVDGLVGGIASISQALGARLRTWQSAQVQKYWIWVIITLVFILLYLLY</sequence>
<dbReference type="InterPro" id="IPR001750">
    <property type="entry name" value="ND/Mrp_TM"/>
</dbReference>
<keyword evidence="4 6" id="KW-0472">Membrane</keyword>
<evidence type="ECO:0000256" key="3">
    <source>
        <dbReference type="ARBA" id="ARBA00022989"/>
    </source>
</evidence>
<evidence type="ECO:0000259" key="8">
    <source>
        <dbReference type="Pfam" id="PF00662"/>
    </source>
</evidence>
<evidence type="ECO:0000256" key="5">
    <source>
        <dbReference type="RuleBase" id="RU000320"/>
    </source>
</evidence>
<reference evidence="9 10" key="1">
    <citation type="submission" date="2024-03" db="EMBL/GenBank/DDBJ databases">
        <title>Aquirufa genome sequencing.</title>
        <authorList>
            <person name="Pitt A."/>
            <person name="Hahn M.W."/>
        </authorList>
    </citation>
    <scope>NUCLEOTIDE SEQUENCE [LARGE SCALE GENOMIC DNA]</scope>
    <source>
        <strain evidence="9 10">OSTEICH-129V</strain>
    </source>
</reference>
<evidence type="ECO:0000313" key="10">
    <source>
        <dbReference type="Proteomes" id="UP001598138"/>
    </source>
</evidence>
<keyword evidence="3 6" id="KW-1133">Transmembrane helix</keyword>
<feature type="transmembrane region" description="Helical" evidence="6">
    <location>
        <begin position="32"/>
        <end position="51"/>
    </location>
</feature>
<dbReference type="Pfam" id="PF00662">
    <property type="entry name" value="Proton_antipo_N"/>
    <property type="match status" value="1"/>
</dbReference>
<comment type="subcellular location">
    <subcellularLocation>
        <location evidence="1">Endomembrane system</location>
        <topology evidence="1">Multi-pass membrane protein</topology>
    </subcellularLocation>
    <subcellularLocation>
        <location evidence="5">Membrane</location>
        <topology evidence="5">Multi-pass membrane protein</topology>
    </subcellularLocation>
</comment>
<dbReference type="InterPro" id="IPR001516">
    <property type="entry name" value="Proton_antipo_N"/>
</dbReference>
<feature type="transmembrane region" description="Helical" evidence="6">
    <location>
        <begin position="196"/>
        <end position="221"/>
    </location>
</feature>
<evidence type="ECO:0000256" key="4">
    <source>
        <dbReference type="ARBA" id="ARBA00023136"/>
    </source>
</evidence>
<dbReference type="PANTHER" id="PTHR42829">
    <property type="entry name" value="NADH-UBIQUINONE OXIDOREDUCTASE CHAIN 5"/>
    <property type="match status" value="1"/>
</dbReference>
<feature type="transmembrane region" description="Helical" evidence="6">
    <location>
        <begin position="359"/>
        <end position="381"/>
    </location>
</feature>
<dbReference type="PRINTS" id="PR01434">
    <property type="entry name" value="NADHDHGNASE5"/>
</dbReference>
<name>A0ABW6D803_9BACT</name>
<comment type="caution">
    <text evidence="9">The sequence shown here is derived from an EMBL/GenBank/DDBJ whole genome shotgun (WGS) entry which is preliminary data.</text>
</comment>
<protein>
    <submittedName>
        <fullName evidence="9">Proton-conducting transporter membrane subunit</fullName>
    </submittedName>
</protein>
<feature type="transmembrane region" description="Helical" evidence="6">
    <location>
        <begin position="312"/>
        <end position="333"/>
    </location>
</feature>
<keyword evidence="10" id="KW-1185">Reference proteome</keyword>
<evidence type="ECO:0000259" key="7">
    <source>
        <dbReference type="Pfam" id="PF00361"/>
    </source>
</evidence>
<feature type="transmembrane region" description="Helical" evidence="6">
    <location>
        <begin position="6"/>
        <end position="25"/>
    </location>
</feature>
<dbReference type="Pfam" id="PF00361">
    <property type="entry name" value="Proton_antipo_M"/>
    <property type="match status" value="1"/>
</dbReference>
<feature type="transmembrane region" description="Helical" evidence="6">
    <location>
        <begin position="261"/>
        <end position="280"/>
    </location>
</feature>
<dbReference type="Proteomes" id="UP001598138">
    <property type="component" value="Unassembled WGS sequence"/>
</dbReference>
<organism evidence="9 10">
    <name type="scientific">Aquirufa avitistagni</name>
    <dbReference type="NCBI Taxonomy" id="3104728"/>
    <lineage>
        <taxon>Bacteria</taxon>
        <taxon>Pseudomonadati</taxon>
        <taxon>Bacteroidota</taxon>
        <taxon>Cytophagia</taxon>
        <taxon>Cytophagales</taxon>
        <taxon>Flectobacillaceae</taxon>
        <taxon>Aquirufa</taxon>
    </lineage>
</organism>
<evidence type="ECO:0000256" key="6">
    <source>
        <dbReference type="SAM" id="Phobius"/>
    </source>
</evidence>
<feature type="transmembrane region" description="Helical" evidence="6">
    <location>
        <begin position="443"/>
        <end position="465"/>
    </location>
</feature>
<feature type="transmembrane region" description="Helical" evidence="6">
    <location>
        <begin position="162"/>
        <end position="184"/>
    </location>
</feature>
<feature type="transmembrane region" description="Helical" evidence="6">
    <location>
        <begin position="485"/>
        <end position="508"/>
    </location>
</feature>
<dbReference type="RefSeq" id="WP_377981682.1">
    <property type="nucleotide sequence ID" value="NZ_JBBKXZ010000001.1"/>
</dbReference>
<proteinExistence type="predicted"/>
<evidence type="ECO:0000313" key="9">
    <source>
        <dbReference type="EMBL" id="MFD3393052.1"/>
    </source>
</evidence>
<feature type="transmembrane region" description="Helical" evidence="6">
    <location>
        <begin position="233"/>
        <end position="255"/>
    </location>
</feature>
<feature type="transmembrane region" description="Helical" evidence="6">
    <location>
        <begin position="71"/>
        <end position="94"/>
    </location>
</feature>
<evidence type="ECO:0000256" key="1">
    <source>
        <dbReference type="ARBA" id="ARBA00004127"/>
    </source>
</evidence>
<dbReference type="PANTHER" id="PTHR42829:SF2">
    <property type="entry name" value="NADH-UBIQUINONE OXIDOREDUCTASE CHAIN 5"/>
    <property type="match status" value="1"/>
</dbReference>
<dbReference type="Gene3D" id="1.20.5.2700">
    <property type="match status" value="1"/>
</dbReference>
<feature type="transmembrane region" description="Helical" evidence="6">
    <location>
        <begin position="106"/>
        <end position="124"/>
    </location>
</feature>
<keyword evidence="2 5" id="KW-0812">Transmembrane</keyword>
<feature type="transmembrane region" description="Helical" evidence="6">
    <location>
        <begin position="287"/>
        <end position="306"/>
    </location>
</feature>
<gene>
    <name evidence="9" type="ORF">U0R10_00315</name>
</gene>
<accession>A0ABW6D803</accession>
<feature type="transmembrane region" description="Helical" evidence="6">
    <location>
        <begin position="401"/>
        <end position="422"/>
    </location>
</feature>
<feature type="transmembrane region" description="Helical" evidence="6">
    <location>
        <begin position="602"/>
        <end position="618"/>
    </location>
</feature>
<feature type="domain" description="NADH-Ubiquinone oxidoreductase (complex I) chain 5 N-terminal" evidence="8">
    <location>
        <begin position="59"/>
        <end position="109"/>
    </location>
</feature>
<feature type="transmembrane region" description="Helical" evidence="6">
    <location>
        <begin position="130"/>
        <end position="150"/>
    </location>
</feature>
<feature type="domain" description="NADH:quinone oxidoreductase/Mrp antiporter transmembrane" evidence="7">
    <location>
        <begin position="127"/>
        <end position="391"/>
    </location>
</feature>